<sequence>MRARIGSDTLLLIPIQSFVLLFCRITKKLFIYSTCPVAQWRSWLFFSWSRSIDGTWANFF</sequence>
<dbReference type="EMBL" id="HG750031">
    <property type="protein sequence ID" value="CDP22138.1"/>
    <property type="molecule type" value="Genomic_DNA"/>
</dbReference>
<dbReference type="InParanoid" id="A0A068VQZ6"/>
<evidence type="ECO:0000313" key="2">
    <source>
        <dbReference type="Proteomes" id="UP000295252"/>
    </source>
</evidence>
<accession>A0A068VQZ6</accession>
<organism evidence="1 2">
    <name type="scientific">Coffea canephora</name>
    <name type="common">Robusta coffee</name>
    <dbReference type="NCBI Taxonomy" id="49390"/>
    <lineage>
        <taxon>Eukaryota</taxon>
        <taxon>Viridiplantae</taxon>
        <taxon>Streptophyta</taxon>
        <taxon>Embryophyta</taxon>
        <taxon>Tracheophyta</taxon>
        <taxon>Spermatophyta</taxon>
        <taxon>Magnoliopsida</taxon>
        <taxon>eudicotyledons</taxon>
        <taxon>Gunneridae</taxon>
        <taxon>Pentapetalae</taxon>
        <taxon>asterids</taxon>
        <taxon>lamiids</taxon>
        <taxon>Gentianales</taxon>
        <taxon>Rubiaceae</taxon>
        <taxon>Ixoroideae</taxon>
        <taxon>Gardenieae complex</taxon>
        <taxon>Bertiereae - Coffeeae clade</taxon>
        <taxon>Coffeeae</taxon>
        <taxon>Coffea</taxon>
    </lineage>
</organism>
<dbReference type="Proteomes" id="UP000295252">
    <property type="component" value="Unassembled WGS sequence"/>
</dbReference>
<gene>
    <name evidence="1" type="ORF">GSCOC_T00006376001</name>
</gene>
<evidence type="ECO:0000313" key="1">
    <source>
        <dbReference type="EMBL" id="CDP22138.1"/>
    </source>
</evidence>
<keyword evidence="2" id="KW-1185">Reference proteome</keyword>
<proteinExistence type="predicted"/>
<dbReference type="AlphaFoldDB" id="A0A068VQZ6"/>
<name>A0A068VQZ6_COFCA</name>
<dbReference type="Gramene" id="CDP22138">
    <property type="protein sequence ID" value="CDP22138"/>
    <property type="gene ID" value="GSCOC_T00006376001"/>
</dbReference>
<reference evidence="2" key="1">
    <citation type="journal article" date="2014" name="Science">
        <title>The coffee genome provides insight into the convergent evolution of caffeine biosynthesis.</title>
        <authorList>
            <person name="Denoeud F."/>
            <person name="Carretero-Paulet L."/>
            <person name="Dereeper A."/>
            <person name="Droc G."/>
            <person name="Guyot R."/>
            <person name="Pietrella M."/>
            <person name="Zheng C."/>
            <person name="Alberti A."/>
            <person name="Anthony F."/>
            <person name="Aprea G."/>
            <person name="Aury J.M."/>
            <person name="Bento P."/>
            <person name="Bernard M."/>
            <person name="Bocs S."/>
            <person name="Campa C."/>
            <person name="Cenci A."/>
            <person name="Combes M.C."/>
            <person name="Crouzillat D."/>
            <person name="Da Silva C."/>
            <person name="Daddiego L."/>
            <person name="De Bellis F."/>
            <person name="Dussert S."/>
            <person name="Garsmeur O."/>
            <person name="Gayraud T."/>
            <person name="Guignon V."/>
            <person name="Jahn K."/>
            <person name="Jamilloux V."/>
            <person name="Joet T."/>
            <person name="Labadie K."/>
            <person name="Lan T."/>
            <person name="Leclercq J."/>
            <person name="Lepelley M."/>
            <person name="Leroy T."/>
            <person name="Li L.T."/>
            <person name="Librado P."/>
            <person name="Lopez L."/>
            <person name="Munoz A."/>
            <person name="Noel B."/>
            <person name="Pallavicini A."/>
            <person name="Perrotta G."/>
            <person name="Poncet V."/>
            <person name="Pot D."/>
            <person name="Priyono X."/>
            <person name="Rigoreau M."/>
            <person name="Rouard M."/>
            <person name="Rozas J."/>
            <person name="Tranchant-Dubreuil C."/>
            <person name="VanBuren R."/>
            <person name="Zhang Q."/>
            <person name="Andrade A.C."/>
            <person name="Argout X."/>
            <person name="Bertrand B."/>
            <person name="de Kochko A."/>
            <person name="Graziosi G."/>
            <person name="Henry R.J."/>
            <person name="Jayarama X."/>
            <person name="Ming R."/>
            <person name="Nagai C."/>
            <person name="Rounsley S."/>
            <person name="Sankoff D."/>
            <person name="Giuliano G."/>
            <person name="Albert V.A."/>
            <person name="Wincker P."/>
            <person name="Lashermes P."/>
        </authorList>
    </citation>
    <scope>NUCLEOTIDE SEQUENCE [LARGE SCALE GENOMIC DNA]</scope>
    <source>
        <strain evidence="2">cv. DH200-94</strain>
    </source>
</reference>
<protein>
    <submittedName>
        <fullName evidence="1">DH200=94 genomic scaffold, scaffold_10947</fullName>
    </submittedName>
</protein>